<dbReference type="UniPathway" id="UPA00251">
    <property type="reaction ID" value="UER00316"/>
</dbReference>
<evidence type="ECO:0000256" key="14">
    <source>
        <dbReference type="RuleBase" id="RU000584"/>
    </source>
</evidence>
<evidence type="ECO:0000256" key="10">
    <source>
        <dbReference type="PIRSR" id="PIRSR000445-1"/>
    </source>
</evidence>
<feature type="binding site" evidence="9 11">
    <location>
        <position position="109"/>
    </location>
    <ligand>
        <name>substrate</name>
    </ligand>
</feature>
<dbReference type="SUPFAM" id="SSF51735">
    <property type="entry name" value="NAD(P)-binding Rossmann-fold domains"/>
    <property type="match status" value="1"/>
</dbReference>
<evidence type="ECO:0000313" key="18">
    <source>
        <dbReference type="EMBL" id="RIH66213.1"/>
    </source>
</evidence>
<comment type="caution">
    <text evidence="18">The sequence shown here is derived from an EMBL/GenBank/DDBJ whole genome shotgun (WGS) entry which is preliminary data.</text>
</comment>
<feature type="domain" description="Tetrapyrrole biosynthesis glutamyl-tRNA reductase dimerisation" evidence="15">
    <location>
        <begin position="321"/>
        <end position="415"/>
    </location>
</feature>
<dbReference type="Pfam" id="PF01488">
    <property type="entry name" value="Shikimate_DH"/>
    <property type="match status" value="1"/>
</dbReference>
<feature type="binding site" evidence="9 11">
    <location>
        <begin position="114"/>
        <end position="116"/>
    </location>
    <ligand>
        <name>substrate</name>
    </ligand>
</feature>
<comment type="catalytic activity">
    <reaction evidence="7 9 14">
        <text>(S)-4-amino-5-oxopentanoate + tRNA(Glu) + NADP(+) = L-glutamyl-tRNA(Glu) + NADPH + H(+)</text>
        <dbReference type="Rhea" id="RHEA:12344"/>
        <dbReference type="Rhea" id="RHEA-COMP:9663"/>
        <dbReference type="Rhea" id="RHEA-COMP:9680"/>
        <dbReference type="ChEBI" id="CHEBI:15378"/>
        <dbReference type="ChEBI" id="CHEBI:57501"/>
        <dbReference type="ChEBI" id="CHEBI:57783"/>
        <dbReference type="ChEBI" id="CHEBI:58349"/>
        <dbReference type="ChEBI" id="CHEBI:78442"/>
        <dbReference type="ChEBI" id="CHEBI:78520"/>
        <dbReference type="EC" id="1.2.1.70"/>
    </reaction>
</comment>
<dbReference type="InterPro" id="IPR036343">
    <property type="entry name" value="GluRdtase_N_sf"/>
</dbReference>
<dbReference type="Pfam" id="PF00745">
    <property type="entry name" value="GlutR_dimer"/>
    <property type="match status" value="1"/>
</dbReference>
<evidence type="ECO:0000256" key="6">
    <source>
        <dbReference type="ARBA" id="ARBA00023244"/>
    </source>
</evidence>
<comment type="function">
    <text evidence="9">Catalyzes the NADPH-dependent reduction of glutamyl-tRNA(Glu) to glutamate 1-semialdehyde (GSA).</text>
</comment>
<feature type="domain" description="Glutamyl-tRNA reductase N-terminal" evidence="17">
    <location>
        <begin position="6"/>
        <end position="156"/>
    </location>
</feature>
<dbReference type="Pfam" id="PF05201">
    <property type="entry name" value="GlutR_N"/>
    <property type="match status" value="1"/>
</dbReference>
<reference evidence="18 19" key="1">
    <citation type="journal article" date="2015" name="Int. J. Syst. Evol. Microbiol.">
        <title>Mariniphaga sediminis sp. nov., isolated from coastal sediment.</title>
        <authorList>
            <person name="Wang F.Q."/>
            <person name="Shen Q.Y."/>
            <person name="Chen G.J."/>
            <person name="Du Z.J."/>
        </authorList>
    </citation>
    <scope>NUCLEOTIDE SEQUENCE [LARGE SCALE GENOMIC DNA]</scope>
    <source>
        <strain evidence="18 19">SY21</strain>
    </source>
</reference>
<dbReference type="FunFam" id="3.30.460.30:FF:000001">
    <property type="entry name" value="Glutamyl-tRNA reductase"/>
    <property type="match status" value="1"/>
</dbReference>
<dbReference type="AlphaFoldDB" id="A0A399D474"/>
<accession>A0A399D474</accession>
<keyword evidence="19" id="KW-1185">Reference proteome</keyword>
<dbReference type="InterPro" id="IPR036453">
    <property type="entry name" value="GluRdtase_dimer_dom_sf"/>
</dbReference>
<protein>
    <recommendedName>
        <fullName evidence="8 9">Glutamyl-tRNA reductase</fullName>
        <shortName evidence="9">GluTR</shortName>
        <ecNumber evidence="3 9">1.2.1.70</ecNumber>
    </recommendedName>
</protein>
<evidence type="ECO:0000256" key="5">
    <source>
        <dbReference type="ARBA" id="ARBA00023002"/>
    </source>
</evidence>
<dbReference type="SUPFAM" id="SSF69075">
    <property type="entry name" value="Glutamyl tRNA-reductase dimerization domain"/>
    <property type="match status" value="1"/>
</dbReference>
<evidence type="ECO:0000256" key="13">
    <source>
        <dbReference type="PIRSR" id="PIRSR000445-4"/>
    </source>
</evidence>
<keyword evidence="4 9" id="KW-0521">NADP</keyword>
<dbReference type="GO" id="GO:0008883">
    <property type="term" value="F:glutamyl-tRNA reductase activity"/>
    <property type="evidence" value="ECO:0007669"/>
    <property type="project" value="UniProtKB-UniRule"/>
</dbReference>
<dbReference type="InterPro" id="IPR036291">
    <property type="entry name" value="NAD(P)-bd_dom_sf"/>
</dbReference>
<comment type="pathway">
    <text evidence="1 9 14">Porphyrin-containing compound metabolism; protoporphyrin-IX biosynthesis; 5-aminolevulinate from L-glutamyl-tRNA(Glu): step 1/2.</text>
</comment>
<dbReference type="NCBIfam" id="TIGR01035">
    <property type="entry name" value="hemA"/>
    <property type="match status" value="1"/>
</dbReference>
<evidence type="ECO:0000256" key="12">
    <source>
        <dbReference type="PIRSR" id="PIRSR000445-3"/>
    </source>
</evidence>
<dbReference type="EC" id="1.2.1.70" evidence="3 9"/>
<evidence type="ECO:0000256" key="2">
    <source>
        <dbReference type="ARBA" id="ARBA00005916"/>
    </source>
</evidence>
<proteinExistence type="inferred from homology"/>
<evidence type="ECO:0000259" key="15">
    <source>
        <dbReference type="Pfam" id="PF00745"/>
    </source>
</evidence>
<keyword evidence="6 9" id="KW-0627">Porphyrin biosynthesis</keyword>
<evidence type="ECO:0000313" key="19">
    <source>
        <dbReference type="Proteomes" id="UP000266441"/>
    </source>
</evidence>
<evidence type="ECO:0000259" key="16">
    <source>
        <dbReference type="Pfam" id="PF01488"/>
    </source>
</evidence>
<dbReference type="OrthoDB" id="9795543at2"/>
<dbReference type="Gene3D" id="3.30.460.30">
    <property type="entry name" value="Glutamyl-tRNA reductase, N-terminal domain"/>
    <property type="match status" value="1"/>
</dbReference>
<dbReference type="InterPro" id="IPR000343">
    <property type="entry name" value="4pyrrol_synth_GluRdtase"/>
</dbReference>
<evidence type="ECO:0000256" key="9">
    <source>
        <dbReference type="HAMAP-Rule" id="MF_00087"/>
    </source>
</evidence>
<dbReference type="HAMAP" id="MF_00087">
    <property type="entry name" value="Glu_tRNA_reductase"/>
    <property type="match status" value="1"/>
</dbReference>
<evidence type="ECO:0000259" key="17">
    <source>
        <dbReference type="Pfam" id="PF05201"/>
    </source>
</evidence>
<dbReference type="GO" id="GO:0050661">
    <property type="term" value="F:NADP binding"/>
    <property type="evidence" value="ECO:0007669"/>
    <property type="project" value="InterPro"/>
</dbReference>
<dbReference type="EMBL" id="QWET01000003">
    <property type="protein sequence ID" value="RIH66213.1"/>
    <property type="molecule type" value="Genomic_DNA"/>
</dbReference>
<dbReference type="Proteomes" id="UP000266441">
    <property type="component" value="Unassembled WGS sequence"/>
</dbReference>
<dbReference type="PANTHER" id="PTHR43013:SF1">
    <property type="entry name" value="GLUTAMYL-TRNA REDUCTASE"/>
    <property type="match status" value="1"/>
</dbReference>
<feature type="binding site" evidence="9 11">
    <location>
        <position position="120"/>
    </location>
    <ligand>
        <name>substrate</name>
    </ligand>
</feature>
<dbReference type="CDD" id="cd05213">
    <property type="entry name" value="NAD_bind_Glutamyl_tRNA_reduct"/>
    <property type="match status" value="1"/>
</dbReference>
<gene>
    <name evidence="9" type="primary">hemA</name>
    <name evidence="18" type="ORF">D1164_04690</name>
</gene>
<dbReference type="InterPro" id="IPR018214">
    <property type="entry name" value="GluRdtase_CS"/>
</dbReference>
<feature type="binding site" evidence="9 11">
    <location>
        <begin position="48"/>
        <end position="51"/>
    </location>
    <ligand>
        <name>substrate</name>
    </ligand>
</feature>
<dbReference type="PANTHER" id="PTHR43013">
    <property type="entry name" value="GLUTAMYL-TRNA REDUCTASE"/>
    <property type="match status" value="1"/>
</dbReference>
<evidence type="ECO:0000256" key="3">
    <source>
        <dbReference type="ARBA" id="ARBA00012970"/>
    </source>
</evidence>
<comment type="miscellaneous">
    <text evidence="9">During catalysis, the active site Cys acts as a nucleophile attacking the alpha-carbonyl group of tRNA-bound glutamate with the formation of a thioester intermediate between enzyme and glutamate, and the concomitant release of tRNA(Glu). The thioester intermediate is finally reduced by direct hydride transfer from NADPH, to form the product GSA.</text>
</comment>
<keyword evidence="5 9" id="KW-0560">Oxidoreductase</keyword>
<evidence type="ECO:0000256" key="8">
    <source>
        <dbReference type="ARBA" id="ARBA00068659"/>
    </source>
</evidence>
<sequence>MIGLTGISYKTSPVEVREQFSLSKEEIIPFSELLQKETEISDIVVLSTCNRTEIYFSQDKYDFQLAAKLVYKTLKHFKGIENKYWHSFYSYENDDAVKHLFEVASGIDSMIIGEDQIIGQIKEAYLFCTEAALTDAVLMRLFQKSFEAGKRVRTETRIKMGATSVSSAAVQKCSALFEDLAAKKVLMIGAGETGGLVLQNLYKNGITKITVTNRTEEKARKLAERHHCTVLPFDQVPSHLYLYDIVIVATGSKVSLVTRTMIEQALTERKGGSQVYIDISVPRNIEENVEGLEAARLFTIDDLQEIVNANMEKRKGSIDAANEIINEIVAEFSEWLASRSLRPAIKAITYNMLKVTKEELSLYNNINSEETQHAIKEFSNHLTQKYTRLFIKNLKEMTSNGKRTESLKLVNELFSIGNE</sequence>
<dbReference type="RefSeq" id="WP_119348800.1">
    <property type="nucleotide sequence ID" value="NZ_QWET01000003.1"/>
</dbReference>
<feature type="domain" description="Quinate/shikimate 5-dehydrogenase/glutamyl-tRNA reductase" evidence="16">
    <location>
        <begin position="175"/>
        <end position="306"/>
    </location>
</feature>
<feature type="site" description="Important for activity" evidence="9 13">
    <location>
        <position position="99"/>
    </location>
</feature>
<dbReference type="GO" id="GO:0019353">
    <property type="term" value="P:protoporphyrinogen IX biosynthetic process from glutamate"/>
    <property type="evidence" value="ECO:0007669"/>
    <property type="project" value="TreeGrafter"/>
</dbReference>
<comment type="domain">
    <text evidence="9">Possesses an unusual extended V-shaped dimeric structure with each monomer consisting of three distinct domains arranged along a curved 'spinal' alpha-helix. The N-terminal catalytic domain specifically recognizes the glutamate moiety of the substrate. The second domain is the NADPH-binding domain, and the third C-terminal domain is responsible for dimerization.</text>
</comment>
<evidence type="ECO:0000256" key="11">
    <source>
        <dbReference type="PIRSR" id="PIRSR000445-2"/>
    </source>
</evidence>
<evidence type="ECO:0000256" key="4">
    <source>
        <dbReference type="ARBA" id="ARBA00022857"/>
    </source>
</evidence>
<organism evidence="18 19">
    <name type="scientific">Mariniphaga sediminis</name>
    <dbReference type="NCBI Taxonomy" id="1628158"/>
    <lineage>
        <taxon>Bacteria</taxon>
        <taxon>Pseudomonadati</taxon>
        <taxon>Bacteroidota</taxon>
        <taxon>Bacteroidia</taxon>
        <taxon>Marinilabiliales</taxon>
        <taxon>Prolixibacteraceae</taxon>
        <taxon>Mariniphaga</taxon>
    </lineage>
</organism>
<dbReference type="InterPro" id="IPR015896">
    <property type="entry name" value="4pyrrol_synth_GluRdtase_dimer"/>
</dbReference>
<evidence type="ECO:0000256" key="1">
    <source>
        <dbReference type="ARBA" id="ARBA00005059"/>
    </source>
</evidence>
<dbReference type="PIRSF" id="PIRSF000445">
    <property type="entry name" value="4pyrrol_synth_GluRdtase"/>
    <property type="match status" value="1"/>
</dbReference>
<dbReference type="SUPFAM" id="SSF69742">
    <property type="entry name" value="Glutamyl tRNA-reductase catalytic, N-terminal domain"/>
    <property type="match status" value="1"/>
</dbReference>
<dbReference type="PROSITE" id="PS00747">
    <property type="entry name" value="GLUTR"/>
    <property type="match status" value="1"/>
</dbReference>
<comment type="similarity">
    <text evidence="2 9 14">Belongs to the glutamyl-tRNA reductase family.</text>
</comment>
<name>A0A399D474_9BACT</name>
<dbReference type="FunFam" id="3.40.50.720:FF:000031">
    <property type="entry name" value="Glutamyl-tRNA reductase"/>
    <property type="match status" value="1"/>
</dbReference>
<dbReference type="InterPro" id="IPR006151">
    <property type="entry name" value="Shikm_DH/Glu-tRNA_Rdtase"/>
</dbReference>
<evidence type="ECO:0000256" key="7">
    <source>
        <dbReference type="ARBA" id="ARBA00047464"/>
    </source>
</evidence>
<comment type="subunit">
    <text evidence="9">Homodimer.</text>
</comment>
<dbReference type="Gene3D" id="3.40.50.720">
    <property type="entry name" value="NAD(P)-binding Rossmann-like Domain"/>
    <property type="match status" value="1"/>
</dbReference>
<feature type="binding site" evidence="9 12">
    <location>
        <begin position="189"/>
        <end position="194"/>
    </location>
    <ligand>
        <name>NADP(+)</name>
        <dbReference type="ChEBI" id="CHEBI:58349"/>
    </ligand>
</feature>
<dbReference type="InterPro" id="IPR015895">
    <property type="entry name" value="4pyrrol_synth_GluRdtase_N"/>
</dbReference>
<feature type="active site" description="Nucleophile" evidence="9 10">
    <location>
        <position position="49"/>
    </location>
</feature>